<dbReference type="PROSITE" id="PS50077">
    <property type="entry name" value="HEAT_REPEAT"/>
    <property type="match status" value="9"/>
</dbReference>
<dbReference type="GO" id="GO:0019888">
    <property type="term" value="F:protein phosphatase regulator activity"/>
    <property type="evidence" value="ECO:0007669"/>
    <property type="project" value="TreeGrafter"/>
</dbReference>
<dbReference type="PANTHER" id="PTHR10648:SF4">
    <property type="entry name" value="PROTEIN PHOSPHATASE 2 (FORMERLY 2A), REGULATORY SUBUNIT A, BETA ISOFORM-RELATED"/>
    <property type="match status" value="1"/>
</dbReference>
<dbReference type="Proteomes" id="UP000199727">
    <property type="component" value="Unassembled WGS sequence"/>
</dbReference>
<dbReference type="InterPro" id="IPR000357">
    <property type="entry name" value="HEAT"/>
</dbReference>
<dbReference type="Gene3D" id="1.25.10.10">
    <property type="entry name" value="Leucine-rich Repeat Variant"/>
    <property type="match status" value="1"/>
</dbReference>
<dbReference type="AlphaFoldDB" id="A0A854Q3E6"/>
<comment type="similarity">
    <text evidence="2">Belongs to the phosphatase 2A regulatory subunit A family.</text>
</comment>
<comment type="caution">
    <text evidence="5">The sequence shown here is derived from an EMBL/GenBank/DDBJ whole genome shotgun (WGS) entry which is preliminary data.</text>
</comment>
<evidence type="ECO:0000259" key="4">
    <source>
        <dbReference type="Pfam" id="PF22646"/>
    </source>
</evidence>
<evidence type="ECO:0000256" key="1">
    <source>
        <dbReference type="ARBA" id="ARBA00022737"/>
    </source>
</evidence>
<dbReference type="PANTHER" id="PTHR10648">
    <property type="entry name" value="SERINE/THREONINE-PROTEIN PHOSPHATASE PP2A 65 KDA REGULATORY SUBUNIT"/>
    <property type="match status" value="1"/>
</dbReference>
<feature type="repeat" description="HEAT" evidence="3">
    <location>
        <begin position="247"/>
        <end position="285"/>
    </location>
</feature>
<dbReference type="GO" id="GO:0000159">
    <property type="term" value="C:protein phosphatase type 2A complex"/>
    <property type="evidence" value="ECO:0007669"/>
    <property type="project" value="TreeGrafter"/>
</dbReference>
<dbReference type="InterPro" id="IPR021133">
    <property type="entry name" value="HEAT_type_2"/>
</dbReference>
<name>A0A854Q3E6_CRYNE</name>
<feature type="repeat" description="HEAT" evidence="3">
    <location>
        <begin position="364"/>
        <end position="401"/>
    </location>
</feature>
<protein>
    <submittedName>
        <fullName evidence="5">Protein phosphatase 2 (Formerly 2A), regulatory subunit A</fullName>
    </submittedName>
</protein>
<gene>
    <name evidence="5" type="ORF">C361_06617</name>
</gene>
<reference evidence="5 6" key="1">
    <citation type="submission" date="2017-06" db="EMBL/GenBank/DDBJ databases">
        <title>Global population genomics of the pathogenic fungus Cryptococcus neoformans var. grubii.</title>
        <authorList>
            <person name="Cuomo C."/>
            <person name="Litvintseva A."/>
            <person name="Chen Y."/>
            <person name="Young S."/>
            <person name="Zeng Q."/>
            <person name="Chapman S."/>
            <person name="Gujja S."/>
            <person name="Saif S."/>
            <person name="Birren B."/>
        </authorList>
    </citation>
    <scope>NUCLEOTIDE SEQUENCE [LARGE SCALE GENOMIC DNA]</scope>
    <source>
        <strain evidence="5 6">Tu259-1</strain>
    </source>
</reference>
<feature type="repeat" description="HEAT" evidence="3">
    <location>
        <begin position="286"/>
        <end position="324"/>
    </location>
</feature>
<dbReference type="Pfam" id="PF22646">
    <property type="entry name" value="PPP2R1A-like_HEAT"/>
    <property type="match status" value="1"/>
</dbReference>
<sequence>MSDPNSDLYPIHLLMDELKSEDVVLRLSSIRRLSTIALALGPSRTREELIPFIQYQLDDEDEVLLVLAEELGNFVEYVGGKEYAHVILGPLENLTAVEETLVREKAAESISKISVLLSAQDLEQYFLPIVKRLSTGEWFTSRTSACALFAAPYPNASLSSQEEMRKLFGALCHDDTPMVRRAAAKALGPLAKVVSETSGQHDIIVSELIPMYRKLAGDDQDSVRLLTIPDLIALAVALSDEETKTNLLEPMRASIADKSWRVRYMVANEFVGLAESAGESIIREELVGAFVGLLKDNEAEVRTAASGQVPGFAKLVDKEVILARLLPCVRDLATDSSQHVRAALAMEISGLAPLLGKDATIEHLLPLFLQLLKDEFSDVRLNLIGKLDMVNEVIGIDRLSQALLPAIMTLAEDKQWRVRQAIIEYIPLLAQQLGVEFFDDKLGTLCMSWLGDTVFSIREAATINLKKLTDVFGVEWAKTTIIPKVLEMGNHQNYLYRMTTIFAITTMAPSLNTAIIRDTVLDAALNLANDAIPNIRFNVAKCLETLASVLAQTPEGQELVHRRVVPALRKLQEDQDADVRYFATKAYERTTGDDVRGAEPMSEFYLVELDKATTG</sequence>
<feature type="repeat" description="HEAT" evidence="3">
    <location>
        <begin position="325"/>
        <end position="363"/>
    </location>
</feature>
<dbReference type="InterPro" id="IPR054573">
    <property type="entry name" value="PP2A/SF3B1-like_HEAT"/>
</dbReference>
<feature type="repeat" description="HEAT" evidence="3">
    <location>
        <begin position="164"/>
        <end position="202"/>
    </location>
</feature>
<evidence type="ECO:0000256" key="3">
    <source>
        <dbReference type="PROSITE-ProRule" id="PRU00103"/>
    </source>
</evidence>
<evidence type="ECO:0000256" key="2">
    <source>
        <dbReference type="ARBA" id="ARBA00038332"/>
    </source>
</evidence>
<dbReference type="SUPFAM" id="SSF48371">
    <property type="entry name" value="ARM repeat"/>
    <property type="match status" value="1"/>
</dbReference>
<dbReference type="GO" id="GO:0005829">
    <property type="term" value="C:cytosol"/>
    <property type="evidence" value="ECO:0007669"/>
    <property type="project" value="TreeGrafter"/>
</dbReference>
<organism evidence="5 6">
    <name type="scientific">Cryptococcus neoformans Tu259-1</name>
    <dbReference type="NCBI Taxonomy" id="1230072"/>
    <lineage>
        <taxon>Eukaryota</taxon>
        <taxon>Fungi</taxon>
        <taxon>Dikarya</taxon>
        <taxon>Basidiomycota</taxon>
        <taxon>Agaricomycotina</taxon>
        <taxon>Tremellomycetes</taxon>
        <taxon>Tremellales</taxon>
        <taxon>Cryptococcaceae</taxon>
        <taxon>Cryptococcus</taxon>
        <taxon>Cryptococcus neoformans species complex</taxon>
    </lineage>
</organism>
<evidence type="ECO:0000313" key="6">
    <source>
        <dbReference type="Proteomes" id="UP000199727"/>
    </source>
</evidence>
<dbReference type="InterPro" id="IPR051023">
    <property type="entry name" value="PP2A_Regulatory_Subunit_A"/>
</dbReference>
<dbReference type="OrthoDB" id="340346at2759"/>
<proteinExistence type="inferred from homology"/>
<feature type="repeat" description="HEAT" evidence="3">
    <location>
        <begin position="403"/>
        <end position="441"/>
    </location>
</feature>
<feature type="repeat" description="HEAT" evidence="3">
    <location>
        <begin position="87"/>
        <end position="125"/>
    </location>
</feature>
<dbReference type="EMBL" id="AMKT01000098">
    <property type="protein sequence ID" value="OXG11512.1"/>
    <property type="molecule type" value="Genomic_DNA"/>
</dbReference>
<feature type="domain" description="Phosphatase PP2A regulatory subunit A/Splicing factor 3B subunit 1-like HEAT repeat" evidence="4">
    <location>
        <begin position="279"/>
        <end position="356"/>
    </location>
</feature>
<accession>A0A854Q3E6</accession>
<evidence type="ECO:0000313" key="5">
    <source>
        <dbReference type="EMBL" id="OXG11512.1"/>
    </source>
</evidence>
<dbReference type="GO" id="GO:0005634">
    <property type="term" value="C:nucleus"/>
    <property type="evidence" value="ECO:0007669"/>
    <property type="project" value="TreeGrafter"/>
</dbReference>
<feature type="repeat" description="HEAT" evidence="3">
    <location>
        <begin position="208"/>
        <end position="246"/>
    </location>
</feature>
<dbReference type="InterPro" id="IPR011989">
    <property type="entry name" value="ARM-like"/>
</dbReference>
<dbReference type="Pfam" id="PF02985">
    <property type="entry name" value="HEAT"/>
    <property type="match status" value="2"/>
</dbReference>
<dbReference type="InterPro" id="IPR016024">
    <property type="entry name" value="ARM-type_fold"/>
</dbReference>
<keyword evidence="1" id="KW-0677">Repeat</keyword>
<dbReference type="FunFam" id="1.25.10.10:FF:000011">
    <property type="entry name" value="Serine/threonine-protein phosphatase 2A regulatory subunit A alpha isoform"/>
    <property type="match status" value="1"/>
</dbReference>
<feature type="repeat" description="HEAT" evidence="3">
    <location>
        <begin position="520"/>
        <end position="558"/>
    </location>
</feature>